<evidence type="ECO:0000313" key="4">
    <source>
        <dbReference type="EMBL" id="KEF51558.1"/>
    </source>
</evidence>
<feature type="region of interest" description="Disordered" evidence="2">
    <location>
        <begin position="181"/>
        <end position="210"/>
    </location>
</feature>
<evidence type="ECO:0000313" key="5">
    <source>
        <dbReference type="Proteomes" id="UP000027920"/>
    </source>
</evidence>
<dbReference type="Proteomes" id="UP000027920">
    <property type="component" value="Unassembled WGS sequence"/>
</dbReference>
<keyword evidence="5" id="KW-1185">Reference proteome</keyword>
<dbReference type="OrthoDB" id="3364872at2759"/>
<proteinExistence type="predicted"/>
<sequence>MPKRKREDEARDQDSQIEDQALRIKVSRLRAKLDQALKSLTPALRLARGFERQKLGRRQKAANDDPHTLLRLREEVIVLKQLQLGETGKNHLIKHLSRTKRIRESPAFIHIYGENPSVAPAQSGAEANVLGRLFNSAPVKQALDAIMKSVFGVLGIPRIHNTNGDQKTKEKGRGKEQIALAPEDDEFNGFSSSASHGEVQLDRKPPRLATDGSEEIDLTFDHRLAPSAEDGGNSEGLSEDQNYEQRDVSISSTNYEEDVSLSNERTHAKPRDITTTSKTAFLPSLSMGGYYSGSESGGDDEVGRRSPPLPEGRKNRRGQRARQQLAEKRFGQRAKHLQKQKTVNLRNSGWDAKRGAVSPPDSMGQRTRQNRPSQRISRGKIAEKDQAKQYQPKSRDDQGSIHPSWEAAKKRKMQDQGQIQFAGKRITFD</sequence>
<dbReference type="InterPro" id="IPR037393">
    <property type="entry name" value="Bud22/SRFB1"/>
</dbReference>
<dbReference type="Pfam" id="PF09073">
    <property type="entry name" value="BUD22"/>
    <property type="match status" value="1"/>
</dbReference>
<dbReference type="EMBL" id="AMGV01000023">
    <property type="protein sequence ID" value="KEF51558.1"/>
    <property type="molecule type" value="Genomic_DNA"/>
</dbReference>
<organism evidence="4 5">
    <name type="scientific">Exophiala aquamarina CBS 119918</name>
    <dbReference type="NCBI Taxonomy" id="1182545"/>
    <lineage>
        <taxon>Eukaryota</taxon>
        <taxon>Fungi</taxon>
        <taxon>Dikarya</taxon>
        <taxon>Ascomycota</taxon>
        <taxon>Pezizomycotina</taxon>
        <taxon>Eurotiomycetes</taxon>
        <taxon>Chaetothyriomycetidae</taxon>
        <taxon>Chaetothyriales</taxon>
        <taxon>Herpotrichiellaceae</taxon>
        <taxon>Exophiala</taxon>
    </lineage>
</organism>
<name>A0A072NWZ3_9EURO</name>
<feature type="region of interest" description="Disordered" evidence="2">
    <location>
        <begin position="224"/>
        <end position="429"/>
    </location>
</feature>
<feature type="compositionally biased region" description="Polar residues" evidence="2">
    <location>
        <begin position="364"/>
        <end position="376"/>
    </location>
</feature>
<dbReference type="RefSeq" id="XP_013254148.1">
    <property type="nucleotide sequence ID" value="XM_013398694.1"/>
</dbReference>
<protein>
    <recommendedName>
        <fullName evidence="3">Bud22 domain-containing protein</fullName>
    </recommendedName>
</protein>
<dbReference type="AlphaFoldDB" id="A0A072NWZ3"/>
<accession>A0A072NWZ3</accession>
<dbReference type="STRING" id="1182545.A0A072NWZ3"/>
<dbReference type="GO" id="GO:0030490">
    <property type="term" value="P:maturation of SSU-rRNA"/>
    <property type="evidence" value="ECO:0007669"/>
    <property type="project" value="TreeGrafter"/>
</dbReference>
<comment type="caution">
    <text evidence="4">The sequence shown here is derived from an EMBL/GenBank/DDBJ whole genome shotgun (WGS) entry which is preliminary data.</text>
</comment>
<dbReference type="PANTHER" id="PTHR23325:SF1">
    <property type="entry name" value="SERUM RESPONSE FACTOR-BINDING PROTEIN 1"/>
    <property type="match status" value="1"/>
</dbReference>
<evidence type="ECO:0000259" key="3">
    <source>
        <dbReference type="Pfam" id="PF09073"/>
    </source>
</evidence>
<feature type="compositionally biased region" description="Basic and acidic residues" evidence="2">
    <location>
        <begin position="380"/>
        <end position="399"/>
    </location>
</feature>
<gene>
    <name evidence="4" type="ORF">A1O9_12475</name>
</gene>
<dbReference type="GO" id="GO:0005634">
    <property type="term" value="C:nucleus"/>
    <property type="evidence" value="ECO:0007669"/>
    <property type="project" value="TreeGrafter"/>
</dbReference>
<reference evidence="4 5" key="1">
    <citation type="submission" date="2013-03" db="EMBL/GenBank/DDBJ databases">
        <title>The Genome Sequence of Exophiala aquamarina CBS 119918.</title>
        <authorList>
            <consortium name="The Broad Institute Genomics Platform"/>
            <person name="Cuomo C."/>
            <person name="de Hoog S."/>
            <person name="Gorbushina A."/>
            <person name="Walker B."/>
            <person name="Young S.K."/>
            <person name="Zeng Q."/>
            <person name="Gargeya S."/>
            <person name="Fitzgerald M."/>
            <person name="Haas B."/>
            <person name="Abouelleil A."/>
            <person name="Allen A.W."/>
            <person name="Alvarado L."/>
            <person name="Arachchi H.M."/>
            <person name="Berlin A.M."/>
            <person name="Chapman S.B."/>
            <person name="Gainer-Dewar J."/>
            <person name="Goldberg J."/>
            <person name="Griggs A."/>
            <person name="Gujja S."/>
            <person name="Hansen M."/>
            <person name="Howarth C."/>
            <person name="Imamovic A."/>
            <person name="Ireland A."/>
            <person name="Larimer J."/>
            <person name="McCowan C."/>
            <person name="Murphy C."/>
            <person name="Pearson M."/>
            <person name="Poon T.W."/>
            <person name="Priest M."/>
            <person name="Roberts A."/>
            <person name="Saif S."/>
            <person name="Shea T."/>
            <person name="Sisk P."/>
            <person name="Sykes S."/>
            <person name="Wortman J."/>
            <person name="Nusbaum C."/>
            <person name="Birren B."/>
        </authorList>
    </citation>
    <scope>NUCLEOTIDE SEQUENCE [LARGE SCALE GENOMIC DNA]</scope>
    <source>
        <strain evidence="4 5">CBS 119918</strain>
    </source>
</reference>
<keyword evidence="1" id="KW-0175">Coiled coil</keyword>
<dbReference type="VEuPathDB" id="FungiDB:A1O9_12475"/>
<dbReference type="GeneID" id="25287369"/>
<dbReference type="PANTHER" id="PTHR23325">
    <property type="entry name" value="SERUM RESPONSE FACTOR-BINDING"/>
    <property type="match status" value="1"/>
</dbReference>
<dbReference type="HOGENOM" id="CLU_029647_0_0_1"/>
<dbReference type="InterPro" id="IPR015158">
    <property type="entry name" value="Bud22_dom"/>
</dbReference>
<feature type="domain" description="Bud22" evidence="3">
    <location>
        <begin position="33"/>
        <end position="429"/>
    </location>
</feature>
<evidence type="ECO:0000256" key="2">
    <source>
        <dbReference type="SAM" id="MobiDB-lite"/>
    </source>
</evidence>
<evidence type="ECO:0000256" key="1">
    <source>
        <dbReference type="ARBA" id="ARBA00023054"/>
    </source>
</evidence>
<dbReference type="GO" id="GO:0030686">
    <property type="term" value="C:90S preribosome"/>
    <property type="evidence" value="ECO:0007669"/>
    <property type="project" value="TreeGrafter"/>
</dbReference>